<accession>A0AAW8JBL8</accession>
<evidence type="ECO:0000256" key="1">
    <source>
        <dbReference type="SAM" id="SignalP"/>
    </source>
</evidence>
<keyword evidence="1" id="KW-0732">Signal</keyword>
<protein>
    <recommendedName>
        <fullName evidence="4">Lipoprotein</fullName>
    </recommendedName>
</protein>
<dbReference type="AlphaFoldDB" id="A0AAW8JBL8"/>
<evidence type="ECO:0000313" key="3">
    <source>
        <dbReference type="Proteomes" id="UP001243195"/>
    </source>
</evidence>
<feature type="signal peptide" evidence="1">
    <location>
        <begin position="1"/>
        <end position="20"/>
    </location>
</feature>
<comment type="caution">
    <text evidence="2">The sequence shown here is derived from an EMBL/GenBank/DDBJ whole genome shotgun (WGS) entry which is preliminary data.</text>
</comment>
<name>A0AAW8JBL8_9GAMM</name>
<dbReference type="Proteomes" id="UP001243195">
    <property type="component" value="Unassembled WGS sequence"/>
</dbReference>
<dbReference type="EMBL" id="JAVIDA010000001">
    <property type="protein sequence ID" value="MDQ9070072.1"/>
    <property type="molecule type" value="Genomic_DNA"/>
</dbReference>
<organism evidence="2 3">
    <name type="scientific">Acinetobacter gerneri</name>
    <dbReference type="NCBI Taxonomy" id="202952"/>
    <lineage>
        <taxon>Bacteria</taxon>
        <taxon>Pseudomonadati</taxon>
        <taxon>Pseudomonadota</taxon>
        <taxon>Gammaproteobacteria</taxon>
        <taxon>Moraxellales</taxon>
        <taxon>Moraxellaceae</taxon>
        <taxon>Acinetobacter</taxon>
    </lineage>
</organism>
<reference evidence="2" key="1">
    <citation type="submission" date="2023-08" db="EMBL/GenBank/DDBJ databases">
        <title>Emergence of clinically-relevant ST2 carbapenem-resistant Acinetobacter baumannii strains in hospital sewages in Zhejiang, East of China.</title>
        <authorList>
            <person name="Kaichao C."/>
            <person name="Zhang R."/>
        </authorList>
    </citation>
    <scope>NUCLEOTIDE SEQUENCE</scope>
    <source>
        <strain evidence="2">M-SY-60</strain>
    </source>
</reference>
<sequence length="157" mass="17543">MKKIILTTLLLASCSMAAQAENKSPKFTDYPVKSVYTGKTAKLDLSDPSAKMFRTRLSDALKEKPDFAGEYVSTMWGCGADCRSYSFISKRTGKLLDAYFGGESNAEDVVATNPKSRLLVTEQENKDENYNVESITVRYYVLENGKLKLIKTQKTKP</sequence>
<gene>
    <name evidence="2" type="ORF">RFH51_01125</name>
</gene>
<dbReference type="RefSeq" id="WP_308955208.1">
    <property type="nucleotide sequence ID" value="NZ_DAMBEH010000029.1"/>
</dbReference>
<proteinExistence type="predicted"/>
<evidence type="ECO:0008006" key="4">
    <source>
        <dbReference type="Google" id="ProtNLM"/>
    </source>
</evidence>
<evidence type="ECO:0000313" key="2">
    <source>
        <dbReference type="EMBL" id="MDQ9070072.1"/>
    </source>
</evidence>
<feature type="chain" id="PRO_5043532760" description="Lipoprotein" evidence="1">
    <location>
        <begin position="21"/>
        <end position="157"/>
    </location>
</feature>